<organism evidence="1 2">
    <name type="scientific">Fonsecaea nubica</name>
    <dbReference type="NCBI Taxonomy" id="856822"/>
    <lineage>
        <taxon>Eukaryota</taxon>
        <taxon>Fungi</taxon>
        <taxon>Dikarya</taxon>
        <taxon>Ascomycota</taxon>
        <taxon>Pezizomycotina</taxon>
        <taxon>Eurotiomycetes</taxon>
        <taxon>Chaetothyriomycetidae</taxon>
        <taxon>Chaetothyriales</taxon>
        <taxon>Herpotrichiellaceae</taxon>
        <taxon>Fonsecaea</taxon>
    </lineage>
</organism>
<dbReference type="EMBL" id="LVCJ01000066">
    <property type="protein sequence ID" value="OAL31085.1"/>
    <property type="molecule type" value="Genomic_DNA"/>
</dbReference>
<gene>
    <name evidence="1" type="ORF">AYO20_08416</name>
</gene>
<name>A0A178CQ89_9EURO</name>
<dbReference type="OrthoDB" id="10650142at2759"/>
<dbReference type="RefSeq" id="XP_022497331.1">
    <property type="nucleotide sequence ID" value="XM_022646693.1"/>
</dbReference>
<keyword evidence="2" id="KW-1185">Reference proteome</keyword>
<dbReference type="GeneID" id="34591820"/>
<reference evidence="1 2" key="1">
    <citation type="submission" date="2016-03" db="EMBL/GenBank/DDBJ databases">
        <title>The draft genome sequence of Fonsecaea nubica causative agent of cutaneous subcutaneous infection in human host.</title>
        <authorList>
            <person name="Costa F."/>
            <person name="Sybren D.H."/>
            <person name="Raittz R.T."/>
            <person name="Weiss V.A."/>
            <person name="Leao A.C."/>
            <person name="Gomes R."/>
            <person name="De Souza E.M."/>
            <person name="Pedrosa F.O."/>
            <person name="Steffens M.B."/>
            <person name="Bombassaro A."/>
            <person name="Tadra-Sfeir M.Z."/>
            <person name="Moreno L.F."/>
            <person name="Najafzadeh M.J."/>
            <person name="Felipe M.S."/>
            <person name="Teixeira M."/>
            <person name="Sun J."/>
            <person name="Xi L."/>
            <person name="Castro M.A."/>
            <person name="Vicente V.A."/>
        </authorList>
    </citation>
    <scope>NUCLEOTIDE SEQUENCE [LARGE SCALE GENOMIC DNA]</scope>
    <source>
        <strain evidence="1 2">CBS 269.64</strain>
    </source>
</reference>
<accession>A0A178CQ89</accession>
<evidence type="ECO:0000313" key="1">
    <source>
        <dbReference type="EMBL" id="OAL31085.1"/>
    </source>
</evidence>
<evidence type="ECO:0000313" key="2">
    <source>
        <dbReference type="Proteomes" id="UP000185904"/>
    </source>
</evidence>
<dbReference type="AlphaFoldDB" id="A0A178CQ89"/>
<sequence>MDAEVMCIYPKKTLSFTSWKQRFGPWEIQVAVAPMAASTDSSNDDSPPVEWPQGYHDPFLSSIFDKISKYDALELVPLIQLLDTYVSVEEAAADHVRTQAVKALKGRIEKAVMGSAIEPSKGDGNDGHSSVFMIENISEDCISEKHQQPVDVPDADANDTVVTHPTTAFPTIAPAPQTIASPVPACPHPTAEYRGPPPQDRPIDFAQPTAVPAWQGNRFQQNITVLNNNTYNGTAPTSAPAPAPTIATTSQDAVVFGTPQTGAHQHQCTTSQEIAHIQQQIAFQQQWAQGVNLVPHHLVSHVGASPEQFWNSIILTACPPVDPRSFPMSQISRD</sequence>
<protein>
    <submittedName>
        <fullName evidence="1">Uncharacterized protein</fullName>
    </submittedName>
</protein>
<comment type="caution">
    <text evidence="1">The sequence shown here is derived from an EMBL/GenBank/DDBJ whole genome shotgun (WGS) entry which is preliminary data.</text>
</comment>
<proteinExistence type="predicted"/>
<dbReference type="Proteomes" id="UP000185904">
    <property type="component" value="Unassembled WGS sequence"/>
</dbReference>